<dbReference type="Proteomes" id="UP000037392">
    <property type="component" value="Unassembled WGS sequence"/>
</dbReference>
<gene>
    <name evidence="1" type="ORF">HMPREF9470_01944</name>
</gene>
<proteinExistence type="predicted"/>
<dbReference type="RefSeq" id="WP_197092175.1">
    <property type="nucleotide sequence ID" value="NZ_KQ235877.1"/>
</dbReference>
<protein>
    <submittedName>
        <fullName evidence="1">Uncharacterized protein</fullName>
    </submittedName>
</protein>
<evidence type="ECO:0000313" key="1">
    <source>
        <dbReference type="EMBL" id="KMW20885.1"/>
    </source>
</evidence>
<dbReference type="GeneID" id="93166268"/>
<dbReference type="AlphaFoldDB" id="A0A0J9EY51"/>
<dbReference type="EMBL" id="ADLK01000018">
    <property type="protein sequence ID" value="KMW20885.1"/>
    <property type="molecule type" value="Genomic_DNA"/>
</dbReference>
<reference evidence="1 2" key="1">
    <citation type="submission" date="2011-04" db="EMBL/GenBank/DDBJ databases">
        <title>The Genome Sequence of Clostridium citroniae WAL-19142.</title>
        <authorList>
            <consortium name="The Broad Institute Genome Sequencing Platform"/>
            <person name="Earl A."/>
            <person name="Ward D."/>
            <person name="Feldgarden M."/>
            <person name="Gevers D."/>
            <person name="Warren Y.A."/>
            <person name="Tyrrell K.L."/>
            <person name="Citron D.M."/>
            <person name="Goldstein E.J."/>
            <person name="Daigneault M."/>
            <person name="Allen-Vercoe E."/>
            <person name="Young S.K."/>
            <person name="Zeng Q."/>
            <person name="Gargeya S."/>
            <person name="Fitzgerald M."/>
            <person name="Haas B."/>
            <person name="Abouelleil A."/>
            <person name="Alvarado L."/>
            <person name="Arachchi H.M."/>
            <person name="Berlin A."/>
            <person name="Brown A."/>
            <person name="Chapman S.B."/>
            <person name="Chen Z."/>
            <person name="Dunbar C."/>
            <person name="Freedman E."/>
            <person name="Gearin G."/>
            <person name="Gellesch M."/>
            <person name="Goldberg J."/>
            <person name="Griggs A."/>
            <person name="Gujja S."/>
            <person name="Heilman E.R."/>
            <person name="Heiman D."/>
            <person name="Howarth C."/>
            <person name="Larson L."/>
            <person name="Lui A."/>
            <person name="MacDonald P.J."/>
            <person name="Mehta T."/>
            <person name="Montmayeur A."/>
            <person name="Murphy C."/>
            <person name="Neiman D."/>
            <person name="Pearson M."/>
            <person name="Priest M."/>
            <person name="Roberts A."/>
            <person name="Saif S."/>
            <person name="Shea T."/>
            <person name="Shenoy N."/>
            <person name="Sisk P."/>
            <person name="Stolte C."/>
            <person name="Sykes S."/>
            <person name="White J."/>
            <person name="Yandava C."/>
            <person name="Wortman J."/>
            <person name="Nusbaum C."/>
            <person name="Birren B."/>
        </authorList>
    </citation>
    <scope>NUCLEOTIDE SEQUENCE [LARGE SCALE GENOMIC DNA]</scope>
    <source>
        <strain evidence="1 2">WAL-19142</strain>
    </source>
</reference>
<evidence type="ECO:0000313" key="2">
    <source>
        <dbReference type="Proteomes" id="UP000037392"/>
    </source>
</evidence>
<sequence>MPGIPGGPDACRSCQVPNTMSSRREWAHAPRRGMERLCCMMQHMDYGPGYKIPQVLIVSPVYIGEDMVHCPYASFGLTAPAKSRSLSPLYEEVAKVQGCMFLDASTVTPRWMHIGGINHPKMIRDRGPGTTAHTAAFPMLLSLL</sequence>
<accession>A0A0J9EY51</accession>
<dbReference type="PATRIC" id="fig|742734.4.peg.2086"/>
<comment type="caution">
    <text evidence="1">The sequence shown here is derived from an EMBL/GenBank/DDBJ whole genome shotgun (WGS) entry which is preliminary data.</text>
</comment>
<dbReference type="InterPro" id="IPR036514">
    <property type="entry name" value="SGNH_hydro_sf"/>
</dbReference>
<name>A0A0J9EY51_9FIRM</name>
<organism evidence="1 2">
    <name type="scientific">[Clostridium] citroniae WAL-19142</name>
    <dbReference type="NCBI Taxonomy" id="742734"/>
    <lineage>
        <taxon>Bacteria</taxon>
        <taxon>Bacillati</taxon>
        <taxon>Bacillota</taxon>
        <taxon>Clostridia</taxon>
        <taxon>Lachnospirales</taxon>
        <taxon>Lachnospiraceae</taxon>
        <taxon>Enterocloster</taxon>
    </lineage>
</organism>
<dbReference type="Gene3D" id="3.40.50.1110">
    <property type="entry name" value="SGNH hydrolase"/>
    <property type="match status" value="1"/>
</dbReference>